<keyword evidence="4" id="KW-0812">Transmembrane</keyword>
<dbReference type="Pfam" id="PF02518">
    <property type="entry name" value="HATPase_c"/>
    <property type="match status" value="1"/>
</dbReference>
<dbReference type="InterPro" id="IPR003594">
    <property type="entry name" value="HATPase_dom"/>
</dbReference>
<dbReference type="PANTHER" id="PTHR43547:SF2">
    <property type="entry name" value="HYBRID SIGNAL TRANSDUCTION HISTIDINE KINASE C"/>
    <property type="match status" value="1"/>
</dbReference>
<feature type="transmembrane region" description="Helical" evidence="4">
    <location>
        <begin position="32"/>
        <end position="53"/>
    </location>
</feature>
<evidence type="ECO:0000256" key="2">
    <source>
        <dbReference type="ARBA" id="ARBA00012438"/>
    </source>
</evidence>
<keyword evidence="6" id="KW-0067">ATP-binding</keyword>
<dbReference type="InterPro" id="IPR005467">
    <property type="entry name" value="His_kinase_dom"/>
</dbReference>
<dbReference type="InterPro" id="IPR036890">
    <property type="entry name" value="HATPase_C_sf"/>
</dbReference>
<keyword evidence="4" id="KW-1133">Transmembrane helix</keyword>
<dbReference type="InterPro" id="IPR004358">
    <property type="entry name" value="Sig_transdc_His_kin-like_C"/>
</dbReference>
<comment type="catalytic activity">
    <reaction evidence="1">
        <text>ATP + protein L-histidine = ADP + protein N-phospho-L-histidine.</text>
        <dbReference type="EC" id="2.7.13.3"/>
    </reaction>
</comment>
<gene>
    <name evidence="6" type="ORF">Q9312_00045</name>
</gene>
<keyword evidence="3" id="KW-0597">Phosphoprotein</keyword>
<feature type="transmembrane region" description="Helical" evidence="4">
    <location>
        <begin position="7"/>
        <end position="26"/>
    </location>
</feature>
<evidence type="ECO:0000313" key="7">
    <source>
        <dbReference type="Proteomes" id="UP001239782"/>
    </source>
</evidence>
<evidence type="ECO:0000256" key="1">
    <source>
        <dbReference type="ARBA" id="ARBA00000085"/>
    </source>
</evidence>
<keyword evidence="6" id="KW-0547">Nucleotide-binding</keyword>
<dbReference type="PANTHER" id="PTHR43547">
    <property type="entry name" value="TWO-COMPONENT HISTIDINE KINASE"/>
    <property type="match status" value="1"/>
</dbReference>
<keyword evidence="4" id="KW-0472">Membrane</keyword>
<dbReference type="RefSeq" id="WP_309202476.1">
    <property type="nucleotide sequence ID" value="NZ_CP133548.1"/>
</dbReference>
<dbReference type="GO" id="GO:0000155">
    <property type="term" value="F:phosphorelay sensor kinase activity"/>
    <property type="evidence" value="ECO:0007669"/>
    <property type="project" value="TreeGrafter"/>
</dbReference>
<name>A0AA51RTQ3_9GAMM</name>
<accession>A0AA51RTQ3</accession>
<organism evidence="6 7">
    <name type="scientific">Pleionea litopenaei</name>
    <dbReference type="NCBI Taxonomy" id="3070815"/>
    <lineage>
        <taxon>Bacteria</taxon>
        <taxon>Pseudomonadati</taxon>
        <taxon>Pseudomonadota</taxon>
        <taxon>Gammaproteobacteria</taxon>
        <taxon>Oceanospirillales</taxon>
        <taxon>Pleioneaceae</taxon>
        <taxon>Pleionea</taxon>
    </lineage>
</organism>
<evidence type="ECO:0000256" key="4">
    <source>
        <dbReference type="SAM" id="Phobius"/>
    </source>
</evidence>
<dbReference type="PRINTS" id="PR00344">
    <property type="entry name" value="BCTRLSENSOR"/>
</dbReference>
<protein>
    <recommendedName>
        <fullName evidence="2">histidine kinase</fullName>
        <ecNumber evidence="2">2.7.13.3</ecNumber>
    </recommendedName>
</protein>
<dbReference type="EC" id="2.7.13.3" evidence="2"/>
<evidence type="ECO:0000313" key="6">
    <source>
        <dbReference type="EMBL" id="WMS87335.1"/>
    </source>
</evidence>
<dbReference type="EMBL" id="CP133548">
    <property type="protein sequence ID" value="WMS87335.1"/>
    <property type="molecule type" value="Genomic_DNA"/>
</dbReference>
<dbReference type="Gene3D" id="3.30.565.10">
    <property type="entry name" value="Histidine kinase-like ATPase, C-terminal domain"/>
    <property type="match status" value="1"/>
</dbReference>
<feature type="domain" description="Histidine kinase" evidence="5">
    <location>
        <begin position="218"/>
        <end position="437"/>
    </location>
</feature>
<reference evidence="6 7" key="1">
    <citation type="submission" date="2023-08" db="EMBL/GenBank/DDBJ databases">
        <title>Pleionea litopenaei sp. nov., isolated from stomach of juvenile Litopenaeus vannamei.</title>
        <authorList>
            <person name="Rho A.M."/>
            <person name="Hwang C.Y."/>
        </authorList>
    </citation>
    <scope>NUCLEOTIDE SEQUENCE [LARGE SCALE GENOMIC DNA]</scope>
    <source>
        <strain evidence="6 7">HL-JVS1</strain>
    </source>
</reference>
<dbReference type="PROSITE" id="PS50109">
    <property type="entry name" value="HIS_KIN"/>
    <property type="match status" value="1"/>
</dbReference>
<sequence>MTNLFNTCIWPCLLIACSLMTGALLVDRGLTPLTFALMLVTCLILAKLVSVILRSRFLVTNALKALANNDRLLGLSFDQETHVYYENIREKFHKTRSDNYAQNQLLKEIISNIDSGIIVANEQLQVIHNNTASNRLLGKDLIQINLSDVRELKDLITSIPSASKSLLSLNKNERREILSVSVHIIYLQGYKHYLISLQSITKELNFKENQAYKRLVRVLTHEISNSILPLQSMSDTCLRIIGEMNLGCNQSTADLTSALQAISRRSTHLNEFVKQYSKISRLPAPQFRRVNICQLVQDVITLYNNEFKTKNIALEYNNRINTYWLMTDPAQLEQVLINLIVNAIEAVEQSSNKQLISISITIKSSTNLILDIIDSGQGVEDSSREQIFVPFFTTKPNGSGIGLALAKQIMINLGGDLVLLDNVKLRSNQGAGFRIIF</sequence>
<keyword evidence="7" id="KW-1185">Reference proteome</keyword>
<evidence type="ECO:0000259" key="5">
    <source>
        <dbReference type="PROSITE" id="PS50109"/>
    </source>
</evidence>
<dbReference type="AlphaFoldDB" id="A0AA51RTQ3"/>
<dbReference type="KEGG" id="plei:Q9312_00045"/>
<dbReference type="SMART" id="SM00387">
    <property type="entry name" value="HATPase_c"/>
    <property type="match status" value="1"/>
</dbReference>
<dbReference type="Proteomes" id="UP001239782">
    <property type="component" value="Chromosome"/>
</dbReference>
<proteinExistence type="predicted"/>
<evidence type="ECO:0000256" key="3">
    <source>
        <dbReference type="ARBA" id="ARBA00022553"/>
    </source>
</evidence>
<dbReference type="GO" id="GO:0005524">
    <property type="term" value="F:ATP binding"/>
    <property type="evidence" value="ECO:0007669"/>
    <property type="project" value="UniProtKB-KW"/>
</dbReference>
<dbReference type="SUPFAM" id="SSF55874">
    <property type="entry name" value="ATPase domain of HSP90 chaperone/DNA topoisomerase II/histidine kinase"/>
    <property type="match status" value="1"/>
</dbReference>